<accession>A0A4Y2CCC3</accession>
<name>A0A4Y2CCC3_ARAVE</name>
<dbReference type="EMBL" id="BGPR01000174">
    <property type="protein sequence ID" value="GBM01880.1"/>
    <property type="molecule type" value="Genomic_DNA"/>
</dbReference>
<organism evidence="1 2">
    <name type="scientific">Araneus ventricosus</name>
    <name type="common">Orbweaver spider</name>
    <name type="synonym">Epeira ventricosa</name>
    <dbReference type="NCBI Taxonomy" id="182803"/>
    <lineage>
        <taxon>Eukaryota</taxon>
        <taxon>Metazoa</taxon>
        <taxon>Ecdysozoa</taxon>
        <taxon>Arthropoda</taxon>
        <taxon>Chelicerata</taxon>
        <taxon>Arachnida</taxon>
        <taxon>Araneae</taxon>
        <taxon>Araneomorphae</taxon>
        <taxon>Entelegynae</taxon>
        <taxon>Araneoidea</taxon>
        <taxon>Araneidae</taxon>
        <taxon>Araneus</taxon>
    </lineage>
</organism>
<dbReference type="Proteomes" id="UP000499080">
    <property type="component" value="Unassembled WGS sequence"/>
</dbReference>
<keyword evidence="2" id="KW-1185">Reference proteome</keyword>
<evidence type="ECO:0000313" key="2">
    <source>
        <dbReference type="Proteomes" id="UP000499080"/>
    </source>
</evidence>
<proteinExistence type="predicted"/>
<sequence length="191" mass="22016">MVKSNTRLYNDMSVVESRMKISETKSLVRPNKNNVSVNAIKKSHFLQPEVISEVDDETLYSISQVNCQESECKDFSIKSESDINEEFLEDADFGSEPEHENKMAESLDTENIVRKIGENDFKQVKILNKSDPINVEKDLYQSCCCEYKSCGSSTLENRIFSAEMRIKKDLKIKILEVMKVNVRLWTSQKLL</sequence>
<reference evidence="1 2" key="1">
    <citation type="journal article" date="2019" name="Sci. Rep.">
        <title>Orb-weaving spider Araneus ventricosus genome elucidates the spidroin gene catalogue.</title>
        <authorList>
            <person name="Kono N."/>
            <person name="Nakamura H."/>
            <person name="Ohtoshi R."/>
            <person name="Moran D.A.P."/>
            <person name="Shinohara A."/>
            <person name="Yoshida Y."/>
            <person name="Fujiwara M."/>
            <person name="Mori M."/>
            <person name="Tomita M."/>
            <person name="Arakawa K."/>
        </authorList>
    </citation>
    <scope>NUCLEOTIDE SEQUENCE [LARGE SCALE GENOMIC DNA]</scope>
</reference>
<gene>
    <name evidence="1" type="ORF">AVEN_218998_1</name>
</gene>
<dbReference type="AlphaFoldDB" id="A0A4Y2CCC3"/>
<evidence type="ECO:0000313" key="1">
    <source>
        <dbReference type="EMBL" id="GBM01880.1"/>
    </source>
</evidence>
<protein>
    <submittedName>
        <fullName evidence="1">Uncharacterized protein</fullName>
    </submittedName>
</protein>
<comment type="caution">
    <text evidence="1">The sequence shown here is derived from an EMBL/GenBank/DDBJ whole genome shotgun (WGS) entry which is preliminary data.</text>
</comment>